<protein>
    <submittedName>
        <fullName evidence="1">Uncharacterized protein</fullName>
    </submittedName>
</protein>
<evidence type="ECO:0000313" key="1">
    <source>
        <dbReference type="EMBL" id="JAH96134.1"/>
    </source>
</evidence>
<organism evidence="1">
    <name type="scientific">Anguilla anguilla</name>
    <name type="common">European freshwater eel</name>
    <name type="synonym">Muraena anguilla</name>
    <dbReference type="NCBI Taxonomy" id="7936"/>
    <lineage>
        <taxon>Eukaryota</taxon>
        <taxon>Metazoa</taxon>
        <taxon>Chordata</taxon>
        <taxon>Craniata</taxon>
        <taxon>Vertebrata</taxon>
        <taxon>Euteleostomi</taxon>
        <taxon>Actinopterygii</taxon>
        <taxon>Neopterygii</taxon>
        <taxon>Teleostei</taxon>
        <taxon>Anguilliformes</taxon>
        <taxon>Anguillidae</taxon>
        <taxon>Anguilla</taxon>
    </lineage>
</organism>
<accession>A0A0E9X0K4</accession>
<name>A0A0E9X0K4_ANGAN</name>
<proteinExistence type="predicted"/>
<reference evidence="1" key="1">
    <citation type="submission" date="2014-11" db="EMBL/GenBank/DDBJ databases">
        <authorList>
            <person name="Amaro Gonzalez C."/>
        </authorList>
    </citation>
    <scope>NUCLEOTIDE SEQUENCE</scope>
</reference>
<sequence length="60" mass="6547">MMGLTCTSATVLHYVELQVTGELLCFAGLIEPLSRRLLIIRAISLFPLVFSHVVLQSSAS</sequence>
<dbReference type="AlphaFoldDB" id="A0A0E9X0K4"/>
<reference evidence="1" key="2">
    <citation type="journal article" date="2015" name="Fish Shellfish Immunol.">
        <title>Early steps in the European eel (Anguilla anguilla)-Vibrio vulnificus interaction in the gills: Role of the RtxA13 toxin.</title>
        <authorList>
            <person name="Callol A."/>
            <person name="Pajuelo D."/>
            <person name="Ebbesson L."/>
            <person name="Teles M."/>
            <person name="MacKenzie S."/>
            <person name="Amaro C."/>
        </authorList>
    </citation>
    <scope>NUCLEOTIDE SEQUENCE</scope>
</reference>
<dbReference type="EMBL" id="GBXM01012443">
    <property type="protein sequence ID" value="JAH96134.1"/>
    <property type="molecule type" value="Transcribed_RNA"/>
</dbReference>